<dbReference type="Gene3D" id="3.20.20.450">
    <property type="entry name" value="EAL domain"/>
    <property type="match status" value="1"/>
</dbReference>
<dbReference type="PROSITE" id="PS50883">
    <property type="entry name" value="EAL"/>
    <property type="match status" value="1"/>
</dbReference>
<dbReference type="RefSeq" id="WP_173290125.1">
    <property type="nucleotide sequence ID" value="NZ_AP021888.1"/>
</dbReference>
<dbReference type="SUPFAM" id="SSF109604">
    <property type="entry name" value="HD-domain/PDEase-like"/>
    <property type="match status" value="1"/>
</dbReference>
<name>A0A6F8PKG9_9GAMM</name>
<dbReference type="InterPro" id="IPR013976">
    <property type="entry name" value="HDOD"/>
</dbReference>
<dbReference type="EMBL" id="AP021888">
    <property type="protein sequence ID" value="BBP42576.1"/>
    <property type="molecule type" value="Genomic_DNA"/>
</dbReference>
<organism evidence="3 4">
    <name type="scientific">Thiosulfativibrio zosterae</name>
    <dbReference type="NCBI Taxonomy" id="2675053"/>
    <lineage>
        <taxon>Bacteria</taxon>
        <taxon>Pseudomonadati</taxon>
        <taxon>Pseudomonadota</taxon>
        <taxon>Gammaproteobacteria</taxon>
        <taxon>Thiotrichales</taxon>
        <taxon>Piscirickettsiaceae</taxon>
        <taxon>Thiosulfativibrio</taxon>
    </lineage>
</organism>
<protein>
    <recommendedName>
        <fullName evidence="5">Diguanylate phosphodiesterase</fullName>
    </recommendedName>
</protein>
<evidence type="ECO:0000313" key="3">
    <source>
        <dbReference type="EMBL" id="BBP42576.1"/>
    </source>
</evidence>
<dbReference type="PIRSF" id="PIRSF003180">
    <property type="entry name" value="DiGMPpdiest_YuxH"/>
    <property type="match status" value="1"/>
</dbReference>
<dbReference type="Gene3D" id="1.10.3210.10">
    <property type="entry name" value="Hypothetical protein af1432"/>
    <property type="match status" value="1"/>
</dbReference>
<dbReference type="InterPro" id="IPR035919">
    <property type="entry name" value="EAL_sf"/>
</dbReference>
<reference evidence="4" key="1">
    <citation type="submission" date="2019-11" db="EMBL/GenBank/DDBJ databases">
        <title>Isolation and characterization of two novel species in the genus Thiomicrorhabdus.</title>
        <authorList>
            <person name="Mochizuki J."/>
            <person name="Kojima H."/>
            <person name="Fukui M."/>
        </authorList>
    </citation>
    <scope>NUCLEOTIDE SEQUENCE [LARGE SCALE GENOMIC DNA]</scope>
    <source>
        <strain evidence="4">AkT22</strain>
    </source>
</reference>
<feature type="domain" description="HDOD" evidence="2">
    <location>
        <begin position="197"/>
        <end position="383"/>
    </location>
</feature>
<evidence type="ECO:0008006" key="5">
    <source>
        <dbReference type="Google" id="ProtNLM"/>
    </source>
</evidence>
<dbReference type="KEGG" id="tzo:THMIRHAT_03220"/>
<proteinExistence type="predicted"/>
<sequence length="399" mass="44335">MSQVFIGRQPILDRNMQVFAYELQFNQGLNPGKEAIQATADLIAKTETEIGFDAIVGKHAAMMKLPKELIKKDVLPSFDPDKHVVLEIPNNVTKDVEVLRNLKELKSTGSTIALDNFIDDDSSIKLASISDFVKIDVEKNSEVKLKKILEELHAKGVKVIADRVETEEMFNYLKKLGFDFFQGYFFTNPVIINGEKLSGNKLTLLQLLAKVNDPKTDFHELSTIIGHDVGLTHKLLVAVNNPATLIPVKVESVADALKYMGLKRLKFWVNMLMLSGMDDSPQELLVTSLMRAHFCEQLAVKAGHVHDKDSYFLVGLFSNLGAFFRSPIGEILAEMPLAPEINDALVNKKGPMGEALKCLVALEQCNNSVTKLQFETLGISEIGNIFMSSSAWAQQVVQD</sequence>
<evidence type="ECO:0000259" key="2">
    <source>
        <dbReference type="PROSITE" id="PS51833"/>
    </source>
</evidence>
<dbReference type="PANTHER" id="PTHR33525:SF4">
    <property type="entry name" value="CYCLIC DI-GMP PHOSPHODIESTERASE CDGJ"/>
    <property type="match status" value="1"/>
</dbReference>
<gene>
    <name evidence="3" type="ORF">THMIRHAT_03220</name>
</gene>
<dbReference type="InterPro" id="IPR052340">
    <property type="entry name" value="RNase_Y/CdgJ"/>
</dbReference>
<dbReference type="InterPro" id="IPR014408">
    <property type="entry name" value="dGMP_Pdiesterase_EAL/HD-GYP"/>
</dbReference>
<dbReference type="PROSITE" id="PS51833">
    <property type="entry name" value="HDOD"/>
    <property type="match status" value="1"/>
</dbReference>
<dbReference type="SMART" id="SM00052">
    <property type="entry name" value="EAL"/>
    <property type="match status" value="1"/>
</dbReference>
<dbReference type="SUPFAM" id="SSF141868">
    <property type="entry name" value="EAL domain-like"/>
    <property type="match status" value="1"/>
</dbReference>
<accession>A0A6F8PKG9</accession>
<evidence type="ECO:0000259" key="1">
    <source>
        <dbReference type="PROSITE" id="PS50883"/>
    </source>
</evidence>
<dbReference type="InterPro" id="IPR001633">
    <property type="entry name" value="EAL_dom"/>
</dbReference>
<dbReference type="PANTHER" id="PTHR33525">
    <property type="match status" value="1"/>
</dbReference>
<dbReference type="Proteomes" id="UP000501466">
    <property type="component" value="Chromosome"/>
</dbReference>
<dbReference type="AlphaFoldDB" id="A0A6F8PKG9"/>
<keyword evidence="4" id="KW-1185">Reference proteome</keyword>
<dbReference type="Pfam" id="PF08668">
    <property type="entry name" value="HDOD"/>
    <property type="match status" value="1"/>
</dbReference>
<evidence type="ECO:0000313" key="4">
    <source>
        <dbReference type="Proteomes" id="UP000501466"/>
    </source>
</evidence>
<feature type="domain" description="EAL" evidence="1">
    <location>
        <begin position="1"/>
        <end position="203"/>
    </location>
</feature>
<dbReference type="Pfam" id="PF00563">
    <property type="entry name" value="EAL"/>
    <property type="match status" value="1"/>
</dbReference>